<dbReference type="GO" id="GO:0003697">
    <property type="term" value="F:single-stranded DNA binding"/>
    <property type="evidence" value="ECO:0007669"/>
    <property type="project" value="UniProtKB-UniRule"/>
</dbReference>
<dbReference type="EMBL" id="CADCVL010000070">
    <property type="protein sequence ID" value="CAA9467512.1"/>
    <property type="molecule type" value="Genomic_DNA"/>
</dbReference>
<name>A0A6J4RE55_9ACTN</name>
<keyword evidence="7 9" id="KW-0742">SOS response</keyword>
<dbReference type="InterPro" id="IPR027417">
    <property type="entry name" value="P-loop_NTPase"/>
</dbReference>
<dbReference type="InterPro" id="IPR049261">
    <property type="entry name" value="RecA-like_C"/>
</dbReference>
<feature type="domain" description="RecA family profile 2" evidence="13">
    <location>
        <begin position="207"/>
        <end position="280"/>
    </location>
</feature>
<dbReference type="Gene3D" id="3.40.50.300">
    <property type="entry name" value="P-loop containing nucleotide triphosphate hydrolases"/>
    <property type="match status" value="1"/>
</dbReference>
<dbReference type="PANTHER" id="PTHR45900">
    <property type="entry name" value="RECA"/>
    <property type="match status" value="1"/>
</dbReference>
<dbReference type="CDD" id="cd00983">
    <property type="entry name" value="RecA"/>
    <property type="match status" value="1"/>
</dbReference>
<keyword evidence="4 9" id="KW-0067">ATP-binding</keyword>
<comment type="subcellular location">
    <subcellularLocation>
        <location evidence="9">Cytoplasm</location>
    </subcellularLocation>
</comment>
<dbReference type="InterPro" id="IPR020588">
    <property type="entry name" value="RecA_ATP-bd"/>
</dbReference>
<evidence type="ECO:0000259" key="12">
    <source>
        <dbReference type="PROSITE" id="PS50162"/>
    </source>
</evidence>
<dbReference type="InterPro" id="IPR020584">
    <property type="entry name" value="DNA_recomb/repair_RecA_CS"/>
</dbReference>
<evidence type="ECO:0000256" key="10">
    <source>
        <dbReference type="RuleBase" id="RU000526"/>
    </source>
</evidence>
<dbReference type="HAMAP" id="MF_00268">
    <property type="entry name" value="RecA"/>
    <property type="match status" value="1"/>
</dbReference>
<dbReference type="SUPFAM" id="SSF52540">
    <property type="entry name" value="P-loop containing nucleoside triphosphate hydrolases"/>
    <property type="match status" value="1"/>
</dbReference>
<keyword evidence="3 9" id="KW-0547">Nucleotide-binding</keyword>
<evidence type="ECO:0000256" key="5">
    <source>
        <dbReference type="ARBA" id="ARBA00023125"/>
    </source>
</evidence>
<evidence type="ECO:0000256" key="1">
    <source>
        <dbReference type="ARBA" id="ARBA00009391"/>
    </source>
</evidence>
<accession>A0A6J4RE55</accession>
<feature type="domain" description="RecA family profile 1" evidence="12">
    <location>
        <begin position="43"/>
        <end position="202"/>
    </location>
</feature>
<dbReference type="SUPFAM" id="SSF54752">
    <property type="entry name" value="RecA protein, C-terminal domain"/>
    <property type="match status" value="1"/>
</dbReference>
<reference evidence="14" key="1">
    <citation type="submission" date="2020-02" db="EMBL/GenBank/DDBJ databases">
        <authorList>
            <person name="Meier V. D."/>
        </authorList>
    </citation>
    <scope>NUCLEOTIDE SEQUENCE</scope>
    <source>
        <strain evidence="14">AVDCRST_MAG65</strain>
    </source>
</reference>
<dbReference type="PROSITE" id="PS50163">
    <property type="entry name" value="RECA_3"/>
    <property type="match status" value="1"/>
</dbReference>
<keyword evidence="9" id="KW-0963">Cytoplasm</keyword>
<dbReference type="InterPro" id="IPR013765">
    <property type="entry name" value="DNA_recomb/repair_RecA"/>
</dbReference>
<evidence type="ECO:0000256" key="4">
    <source>
        <dbReference type="ARBA" id="ARBA00022840"/>
    </source>
</evidence>
<dbReference type="InterPro" id="IPR020587">
    <property type="entry name" value="RecA_monomer-monomer_interface"/>
</dbReference>
<evidence type="ECO:0000256" key="6">
    <source>
        <dbReference type="ARBA" id="ARBA00023172"/>
    </source>
</evidence>
<dbReference type="FunFam" id="3.40.50.300:FF:000087">
    <property type="entry name" value="Recombinase RecA"/>
    <property type="match status" value="1"/>
</dbReference>
<dbReference type="PROSITE" id="PS00321">
    <property type="entry name" value="RECA_1"/>
    <property type="match status" value="1"/>
</dbReference>
<proteinExistence type="inferred from homology"/>
<dbReference type="GO" id="GO:0140664">
    <property type="term" value="F:ATP-dependent DNA damage sensor activity"/>
    <property type="evidence" value="ECO:0007669"/>
    <property type="project" value="InterPro"/>
</dbReference>
<evidence type="ECO:0000256" key="2">
    <source>
        <dbReference type="ARBA" id="ARBA00015553"/>
    </source>
</evidence>
<dbReference type="PROSITE" id="PS50162">
    <property type="entry name" value="RECA_2"/>
    <property type="match status" value="1"/>
</dbReference>
<gene>
    <name evidence="9" type="primary">recA</name>
    <name evidence="14" type="ORF">AVDCRST_MAG65-437</name>
</gene>
<evidence type="ECO:0000259" key="13">
    <source>
        <dbReference type="PROSITE" id="PS50163"/>
    </source>
</evidence>
<sequence>MAMQDPTATKARDTALQGALAQIERQFGKGSVMRMGDEGARVEVDAIPTGALSLDLALGIGGMPRGRIVEVYGPESSGKTTLVYHILAEAQKLGGVCAFIDAEHAMDPLYAREIGVDIDQLLVSQPDHGEQALEIADMLVRSGAVDVVAVDSVAALTPRAELEGQMGDQTVGLQARMMSQAMRKLAANLNRTQTLCLFTNQIREKVGVMFGSPETQPGGRALKFYSSQRLDIRRIETLKDGTEAVGNRVRVKVVKNKVAAPFRHREFDIEFGKGISSSGCILDLGIEHNVVTKSGSFFSYGDDRLGQGRNNAKTFLDEHPEVAKEIESKVYTALGLRQDLVAPIEREDVPVPIVA</sequence>
<dbReference type="InterPro" id="IPR049428">
    <property type="entry name" value="RecA-like_N"/>
</dbReference>
<keyword evidence="6 9" id="KW-0233">DNA recombination</keyword>
<evidence type="ECO:0000256" key="11">
    <source>
        <dbReference type="RuleBase" id="RU004527"/>
    </source>
</evidence>
<dbReference type="GO" id="GO:0003684">
    <property type="term" value="F:damaged DNA binding"/>
    <property type="evidence" value="ECO:0007669"/>
    <property type="project" value="UniProtKB-UniRule"/>
</dbReference>
<dbReference type="GO" id="GO:0006310">
    <property type="term" value="P:DNA recombination"/>
    <property type="evidence" value="ECO:0007669"/>
    <property type="project" value="UniProtKB-UniRule"/>
</dbReference>
<keyword evidence="9 11" id="KW-0227">DNA damage</keyword>
<comment type="function">
    <text evidence="9">Can catalyze the hydrolysis of ATP in the presence of single-stranded DNA, the ATP-dependent uptake of single-stranded DNA by duplex DNA, and the ATP-dependent hybridization of homologous single-stranded DNAs. It interacts with LexA causing its activation and leading to its autocatalytic cleavage.</text>
</comment>
<feature type="binding site" evidence="9">
    <location>
        <begin position="73"/>
        <end position="80"/>
    </location>
    <ligand>
        <name>ATP</name>
        <dbReference type="ChEBI" id="CHEBI:30616"/>
    </ligand>
</feature>
<dbReference type="Pfam" id="PF00154">
    <property type="entry name" value="RecA_N"/>
    <property type="match status" value="1"/>
</dbReference>
<dbReference type="GO" id="GO:0009432">
    <property type="term" value="P:SOS response"/>
    <property type="evidence" value="ECO:0007669"/>
    <property type="project" value="UniProtKB-UniRule"/>
</dbReference>
<dbReference type="GO" id="GO:0006281">
    <property type="term" value="P:DNA repair"/>
    <property type="evidence" value="ECO:0007669"/>
    <property type="project" value="UniProtKB-UniRule"/>
</dbReference>
<evidence type="ECO:0000256" key="7">
    <source>
        <dbReference type="ARBA" id="ARBA00023236"/>
    </source>
</evidence>
<comment type="similarity">
    <text evidence="1 9 11">Belongs to the RecA family.</text>
</comment>
<evidence type="ECO:0000256" key="8">
    <source>
        <dbReference type="ARBA" id="ARBA00033319"/>
    </source>
</evidence>
<dbReference type="SMART" id="SM00382">
    <property type="entry name" value="AAA"/>
    <property type="match status" value="1"/>
</dbReference>
<evidence type="ECO:0000256" key="9">
    <source>
        <dbReference type="HAMAP-Rule" id="MF_00268"/>
    </source>
</evidence>
<dbReference type="InterPro" id="IPR023400">
    <property type="entry name" value="RecA_C_sf"/>
</dbReference>
<dbReference type="GO" id="GO:0005524">
    <property type="term" value="F:ATP binding"/>
    <property type="evidence" value="ECO:0007669"/>
    <property type="project" value="UniProtKB-UniRule"/>
</dbReference>
<organism evidence="14">
    <name type="scientific">uncultured Solirubrobacteraceae bacterium</name>
    <dbReference type="NCBI Taxonomy" id="1162706"/>
    <lineage>
        <taxon>Bacteria</taxon>
        <taxon>Bacillati</taxon>
        <taxon>Actinomycetota</taxon>
        <taxon>Thermoleophilia</taxon>
        <taxon>Solirubrobacterales</taxon>
        <taxon>Solirubrobacteraceae</taxon>
        <taxon>environmental samples</taxon>
    </lineage>
</organism>
<evidence type="ECO:0000313" key="14">
    <source>
        <dbReference type="EMBL" id="CAA9467512.1"/>
    </source>
</evidence>
<dbReference type="PRINTS" id="PR00142">
    <property type="entry name" value="RECA"/>
</dbReference>
<keyword evidence="5 9" id="KW-0238">DNA-binding</keyword>
<keyword evidence="9 10" id="KW-0234">DNA repair</keyword>
<protein>
    <recommendedName>
        <fullName evidence="2 9">Protein RecA</fullName>
    </recommendedName>
    <alternativeName>
        <fullName evidence="8 9">Recombinase A</fullName>
    </alternativeName>
</protein>
<dbReference type="PANTHER" id="PTHR45900:SF1">
    <property type="entry name" value="MITOCHONDRIAL DNA REPAIR PROTEIN RECA HOMOLOG-RELATED"/>
    <property type="match status" value="1"/>
</dbReference>
<dbReference type="Pfam" id="PF21096">
    <property type="entry name" value="RecA_C"/>
    <property type="match status" value="1"/>
</dbReference>
<dbReference type="AlphaFoldDB" id="A0A6J4RE55"/>
<dbReference type="InterPro" id="IPR003593">
    <property type="entry name" value="AAA+_ATPase"/>
</dbReference>
<dbReference type="GO" id="GO:0005829">
    <property type="term" value="C:cytosol"/>
    <property type="evidence" value="ECO:0007669"/>
    <property type="project" value="TreeGrafter"/>
</dbReference>
<evidence type="ECO:0000256" key="3">
    <source>
        <dbReference type="ARBA" id="ARBA00022741"/>
    </source>
</evidence>
<dbReference type="NCBIfam" id="TIGR02012">
    <property type="entry name" value="tigrfam_recA"/>
    <property type="match status" value="1"/>
</dbReference>